<dbReference type="EMBL" id="BAAATD010000006">
    <property type="protein sequence ID" value="GAA2609623.1"/>
    <property type="molecule type" value="Genomic_DNA"/>
</dbReference>
<comment type="caution">
    <text evidence="1">The sequence shown here is derived from an EMBL/GenBank/DDBJ whole genome shotgun (WGS) entry which is preliminary data.</text>
</comment>
<dbReference type="Proteomes" id="UP001501509">
    <property type="component" value="Unassembled WGS sequence"/>
</dbReference>
<dbReference type="RefSeq" id="WP_344544566.1">
    <property type="nucleotide sequence ID" value="NZ_BAAATD010000006.1"/>
</dbReference>
<proteinExistence type="predicted"/>
<keyword evidence="2" id="KW-1185">Reference proteome</keyword>
<evidence type="ECO:0000313" key="2">
    <source>
        <dbReference type="Proteomes" id="UP001501509"/>
    </source>
</evidence>
<protein>
    <submittedName>
        <fullName evidence="1">Uncharacterized protein</fullName>
    </submittedName>
</protein>
<name>A0ABN3PZB9_9ACTN</name>
<accession>A0ABN3PZB9</accession>
<sequence>MALLNSADLLSAIAEKAPVATTEIDCPELGGSLRVREMTGTVRNRLEAAYAAIQEGKDGAVMDKVLVSLVSACVVDEADRPFITGDMAGKLVKNYPRVAFRIRDAVVKMSATSEEDAEELAESFG</sequence>
<reference evidence="1 2" key="1">
    <citation type="journal article" date="2019" name="Int. J. Syst. Evol. Microbiol.">
        <title>The Global Catalogue of Microorganisms (GCM) 10K type strain sequencing project: providing services to taxonomists for standard genome sequencing and annotation.</title>
        <authorList>
            <consortium name="The Broad Institute Genomics Platform"/>
            <consortium name="The Broad Institute Genome Sequencing Center for Infectious Disease"/>
            <person name="Wu L."/>
            <person name="Ma J."/>
        </authorList>
    </citation>
    <scope>NUCLEOTIDE SEQUENCE [LARGE SCALE GENOMIC DNA]</scope>
    <source>
        <strain evidence="1 2">JCM 6833</strain>
    </source>
</reference>
<evidence type="ECO:0000313" key="1">
    <source>
        <dbReference type="EMBL" id="GAA2609623.1"/>
    </source>
</evidence>
<gene>
    <name evidence="1" type="ORF">GCM10010411_49880</name>
</gene>
<organism evidence="1 2">
    <name type="scientific">Actinomadura fulvescens</name>
    <dbReference type="NCBI Taxonomy" id="46160"/>
    <lineage>
        <taxon>Bacteria</taxon>
        <taxon>Bacillati</taxon>
        <taxon>Actinomycetota</taxon>
        <taxon>Actinomycetes</taxon>
        <taxon>Streptosporangiales</taxon>
        <taxon>Thermomonosporaceae</taxon>
        <taxon>Actinomadura</taxon>
    </lineage>
</organism>